<dbReference type="SMART" id="SM00355">
    <property type="entry name" value="ZnF_C2H2"/>
    <property type="match status" value="4"/>
</dbReference>
<comment type="caution">
    <text evidence="4">The sequence shown here is derived from an EMBL/GenBank/DDBJ whole genome shotgun (WGS) entry which is preliminary data.</text>
</comment>
<feature type="compositionally biased region" description="Basic and acidic residues" evidence="2">
    <location>
        <begin position="845"/>
        <end position="863"/>
    </location>
</feature>
<dbReference type="SUPFAM" id="SSF52540">
    <property type="entry name" value="P-loop containing nucleoside triphosphate hydrolases"/>
    <property type="match status" value="1"/>
</dbReference>
<keyword evidence="5" id="KW-1185">Reference proteome</keyword>
<gene>
    <name evidence="4" type="ORF">ALECFALPRED_001629</name>
</gene>
<feature type="region of interest" description="Disordered" evidence="2">
    <location>
        <begin position="831"/>
        <end position="863"/>
    </location>
</feature>
<dbReference type="Pfam" id="PF24883">
    <property type="entry name" value="NPHP3_N"/>
    <property type="match status" value="1"/>
</dbReference>
<evidence type="ECO:0000259" key="3">
    <source>
        <dbReference type="PROSITE" id="PS51293"/>
    </source>
</evidence>
<dbReference type="InterPro" id="IPR056884">
    <property type="entry name" value="NPHP3-like_N"/>
</dbReference>
<dbReference type="SMART" id="SM00717">
    <property type="entry name" value="SANT"/>
    <property type="match status" value="1"/>
</dbReference>
<dbReference type="InterPro" id="IPR013087">
    <property type="entry name" value="Znf_C2H2_type"/>
</dbReference>
<keyword evidence="1" id="KW-0677">Repeat</keyword>
<dbReference type="OrthoDB" id="21416at2759"/>
<dbReference type="EMBL" id="CAJPDR010000139">
    <property type="protein sequence ID" value="CAF9920812.1"/>
    <property type="molecule type" value="Genomic_DNA"/>
</dbReference>
<dbReference type="Pfam" id="PF00249">
    <property type="entry name" value="Myb_DNA-binding"/>
    <property type="match status" value="1"/>
</dbReference>
<dbReference type="InterPro" id="IPR009057">
    <property type="entry name" value="Homeodomain-like_sf"/>
</dbReference>
<feature type="domain" description="SANT" evidence="3">
    <location>
        <begin position="979"/>
        <end position="1025"/>
    </location>
</feature>
<feature type="region of interest" description="Disordered" evidence="2">
    <location>
        <begin position="1302"/>
        <end position="1341"/>
    </location>
</feature>
<dbReference type="InterPro" id="IPR001005">
    <property type="entry name" value="SANT/Myb"/>
</dbReference>
<feature type="region of interest" description="Disordered" evidence="2">
    <location>
        <begin position="1237"/>
        <end position="1272"/>
    </location>
</feature>
<evidence type="ECO:0000256" key="1">
    <source>
        <dbReference type="ARBA" id="ARBA00022737"/>
    </source>
</evidence>
<reference evidence="4" key="1">
    <citation type="submission" date="2021-03" db="EMBL/GenBank/DDBJ databases">
        <authorList>
            <person name="Tagirdzhanova G."/>
        </authorList>
    </citation>
    <scope>NUCLEOTIDE SEQUENCE</scope>
</reference>
<dbReference type="Gene3D" id="3.40.50.300">
    <property type="entry name" value="P-loop containing nucleotide triphosphate hydrolases"/>
    <property type="match status" value="1"/>
</dbReference>
<dbReference type="CDD" id="cd00167">
    <property type="entry name" value="SANT"/>
    <property type="match status" value="1"/>
</dbReference>
<dbReference type="InterPro" id="IPR057218">
    <property type="entry name" value="DUF7896"/>
</dbReference>
<dbReference type="PANTHER" id="PTHR10039:SF14">
    <property type="entry name" value="NACHT DOMAIN-CONTAINING PROTEIN"/>
    <property type="match status" value="1"/>
</dbReference>
<protein>
    <recommendedName>
        <fullName evidence="3">SANT domain-containing protein</fullName>
    </recommendedName>
</protein>
<dbReference type="InterPro" id="IPR056125">
    <property type="entry name" value="DUF7708"/>
</dbReference>
<organism evidence="4 5">
    <name type="scientific">Alectoria fallacina</name>
    <dbReference type="NCBI Taxonomy" id="1903189"/>
    <lineage>
        <taxon>Eukaryota</taxon>
        <taxon>Fungi</taxon>
        <taxon>Dikarya</taxon>
        <taxon>Ascomycota</taxon>
        <taxon>Pezizomycotina</taxon>
        <taxon>Lecanoromycetes</taxon>
        <taxon>OSLEUM clade</taxon>
        <taxon>Lecanoromycetidae</taxon>
        <taxon>Lecanorales</taxon>
        <taxon>Lecanorineae</taxon>
        <taxon>Parmeliaceae</taxon>
        <taxon>Alectoria</taxon>
    </lineage>
</organism>
<dbReference type="Proteomes" id="UP000664203">
    <property type="component" value="Unassembled WGS sequence"/>
</dbReference>
<dbReference type="PANTHER" id="PTHR10039">
    <property type="entry name" value="AMELOGENIN"/>
    <property type="match status" value="1"/>
</dbReference>
<dbReference type="InterPro" id="IPR017884">
    <property type="entry name" value="SANT_dom"/>
</dbReference>
<dbReference type="Gene3D" id="1.10.10.60">
    <property type="entry name" value="Homeodomain-like"/>
    <property type="match status" value="1"/>
</dbReference>
<dbReference type="InterPro" id="IPR027417">
    <property type="entry name" value="P-loop_NTPase"/>
</dbReference>
<dbReference type="PROSITE" id="PS51293">
    <property type="entry name" value="SANT"/>
    <property type="match status" value="1"/>
</dbReference>
<evidence type="ECO:0000256" key="2">
    <source>
        <dbReference type="SAM" id="MobiDB-lite"/>
    </source>
</evidence>
<dbReference type="SUPFAM" id="SSF46689">
    <property type="entry name" value="Homeodomain-like"/>
    <property type="match status" value="1"/>
</dbReference>
<evidence type="ECO:0000313" key="4">
    <source>
        <dbReference type="EMBL" id="CAF9920812.1"/>
    </source>
</evidence>
<accession>A0A8H3IAD2</accession>
<feature type="compositionally biased region" description="Low complexity" evidence="2">
    <location>
        <begin position="1305"/>
        <end position="1321"/>
    </location>
</feature>
<proteinExistence type="predicted"/>
<name>A0A8H3IAD2_9LECA</name>
<dbReference type="Pfam" id="PF25438">
    <property type="entry name" value="DUF7896"/>
    <property type="match status" value="1"/>
</dbReference>
<evidence type="ECO:0000313" key="5">
    <source>
        <dbReference type="Proteomes" id="UP000664203"/>
    </source>
</evidence>
<sequence>MLQLARVHSKVLETILQAFSDLADALPRLDRLQALFREDALVNQVLGLIYSDIIEFLQQAYRIFRRKHWHFWFTVSWGLFERRFNKIVLKLSWHCDRLDKEAAAAHFLEMKKFRDESQLEENAFEQNTHDRMIRDVFGWLSIEDRQEERLHKISDARQSGTCNWVLEDPQVRPWIEDDGGDAVLWMSGIPGAGKSFLSSLIIQNLQIQPNRSTLYYFCSHQFSSEDTCANILRTLAVQLLQQNMDMVLLVHQAFLQKGSNHSSPVMRKLLAQVLLTTKVTRIVVDGVDELDRAIQLDILKSLIEIQKSAKDNCKLLICSREEPLIQKSLPAKTHMKLGDKTSEGLGLYIKTQVEDLQAAFPEMDSALVRLVEHRLHSKAKGMFLWVRLVTTTLIDQMSEVQIELAVDQLPEGLDEAYGLIKTRIDALPTHIRERIFKILYWICAARRPIGLHEVADGIALYPGQINLNRKTRTNNPKRDIIDLCAPLLESSGKDVLDLVHFSAKEFFLDGQSGPFIDIAKAHLSIALSSVINLTTCLDVVPGYDGGMSEEDLESRVVQGRYGLQSYGHEFWAEHVLAFLGAIGDPNTAPKQLICALEVFSRVWKHHPKTGGRHPSGPDAVGAPIGLHRLRHSPTLYQFVSCWIGFKAKLKEARRSFNVLDDQQQWQLEKDETYLSLIDARLNTIKERLLTLNSSQLPVHINESEYNHFRSRFSFPCRFLGCYHYYGSIGDRDSHEASHVRSFPCLQCDFSGRGFRTCKDLEKHTQKYHMSPEDFEIPNDLFAIRGESWKGYEINAGSYGASFSRSRAWTEQGRKALHQGFSHVLAKFESEMTAGDSEEQVSMKLTSREPDDPRAGDGSKEGSSVRDLNYIRDKIEGQRYETLADFKNDLRGISRGSMTSLKWAGDENVDSSCEQELTKVLSAFPAFANFDCTELKTGAIEELPRNSSNLLDGHIGSFDQVEKDIANLDILPFRGRTPYWSLTEEKEFPELLQQYGRDFSKIADHLKTKTADEVDLHFVCLLNEGRTELLDLANLGDARLQQEACTKDSSMEPRLDVTEMPVSNDHVKDTSEGISQLDQPSGMRPPNYPSVLPSNVRQYFSQFPDPSYNEDLQPRTQDTVRTQMGAEAEEVINERQIKKRRPRPRAFCPYCTKNEGGLRDEYALEKHILRIHTATRKVWICEDISMDKSFLARCENCSASKRYSSRHNAGKHLRDVHFNPETPAETLQRWMRVIEEPNPNMQAPGADTVSTTKQTIKRKERENRPTSQLTTKRQKIEATAISLAPVKDHPNSLRTLPSMVAQPDGLRASKPASSPRSPSSLATKLVEDDIRNSSPASPGTDLVEDEVVLPDVSFDNLLPRYSTEPLSVDESGPPHRINRALIKPNQVSKLPNLNSFRKSACLDQVEALYHKLDNNSVGDHDYKEALDSLTSLSRSLMRNLRDWRRDSTLAMDIPFSI</sequence>
<dbReference type="Pfam" id="PF24809">
    <property type="entry name" value="DUF7708"/>
    <property type="match status" value="1"/>
</dbReference>